<feature type="non-terminal residue" evidence="1">
    <location>
        <position position="1"/>
    </location>
</feature>
<protein>
    <submittedName>
        <fullName evidence="1">36228_t:CDS:1</fullName>
    </submittedName>
</protein>
<evidence type="ECO:0000313" key="2">
    <source>
        <dbReference type="Proteomes" id="UP000789920"/>
    </source>
</evidence>
<gene>
    <name evidence="1" type="ORF">RPERSI_LOCUS28495</name>
</gene>
<proteinExistence type="predicted"/>
<keyword evidence="2" id="KW-1185">Reference proteome</keyword>
<organism evidence="1 2">
    <name type="scientific">Racocetra persica</name>
    <dbReference type="NCBI Taxonomy" id="160502"/>
    <lineage>
        <taxon>Eukaryota</taxon>
        <taxon>Fungi</taxon>
        <taxon>Fungi incertae sedis</taxon>
        <taxon>Mucoromycota</taxon>
        <taxon>Glomeromycotina</taxon>
        <taxon>Glomeromycetes</taxon>
        <taxon>Diversisporales</taxon>
        <taxon>Gigasporaceae</taxon>
        <taxon>Racocetra</taxon>
    </lineage>
</organism>
<evidence type="ECO:0000313" key="1">
    <source>
        <dbReference type="EMBL" id="CAG8832543.1"/>
    </source>
</evidence>
<reference evidence="1" key="1">
    <citation type="submission" date="2021-06" db="EMBL/GenBank/DDBJ databases">
        <authorList>
            <person name="Kallberg Y."/>
            <person name="Tangrot J."/>
            <person name="Rosling A."/>
        </authorList>
    </citation>
    <scope>NUCLEOTIDE SEQUENCE</scope>
    <source>
        <strain evidence="1">MA461A</strain>
    </source>
</reference>
<accession>A0ACA9S9G3</accession>
<comment type="caution">
    <text evidence="1">The sequence shown here is derived from an EMBL/GenBank/DDBJ whole genome shotgun (WGS) entry which is preliminary data.</text>
</comment>
<dbReference type="EMBL" id="CAJVQC010104025">
    <property type="protein sequence ID" value="CAG8832543.1"/>
    <property type="molecule type" value="Genomic_DNA"/>
</dbReference>
<dbReference type="Proteomes" id="UP000789920">
    <property type="component" value="Unassembled WGS sequence"/>
</dbReference>
<feature type="non-terminal residue" evidence="1">
    <location>
        <position position="43"/>
    </location>
</feature>
<sequence length="43" mass="4572">FLGFVDVNCILCNVKSATSISEIAVVNVIVSVTIFLVLGFVDI</sequence>
<name>A0ACA9S9G3_9GLOM</name>